<evidence type="ECO:0000313" key="3">
    <source>
        <dbReference type="Proteomes" id="UP000195514"/>
    </source>
</evidence>
<dbReference type="OrthoDB" id="9766854at2"/>
<feature type="transmembrane region" description="Helical" evidence="1">
    <location>
        <begin position="206"/>
        <end position="226"/>
    </location>
</feature>
<reference evidence="3" key="1">
    <citation type="submission" date="2017-05" db="EMBL/GenBank/DDBJ databases">
        <authorList>
            <person name="Kirkegaard R."/>
            <person name="Mcilroy J S."/>
        </authorList>
    </citation>
    <scope>NUCLEOTIDE SEQUENCE [LARGE SCALE GENOMIC DNA]</scope>
</reference>
<keyword evidence="3" id="KW-1185">Reference proteome</keyword>
<name>A0A1Y6K1U5_9CHLR</name>
<gene>
    <name evidence="2" type="ORF">CFX1CAM_0460</name>
</gene>
<evidence type="ECO:0000256" key="1">
    <source>
        <dbReference type="SAM" id="Phobius"/>
    </source>
</evidence>
<keyword evidence="1" id="KW-0472">Membrane</keyword>
<sequence length="228" mass="24287">MSETQVRTKRRSAQLPITYVVAVVPVAAALNIVGGYINTALRLPTFLDMIGTMVSAILLGPWWGAVVGVITNVVSSFLTGPIGLPFAVCNVIGALVWGYANQWGWMKKQWSFFLVNMLAGLMVTLFAVPIYVFLFGGATGHFSDVMTAAFLGMGQHLIVSVFSSNVLVNLADKIISGYVGLAIIEALPANLTERAQLPKATGLKRIIIPLAGVLIGVLVVLLFLAIGK</sequence>
<dbReference type="EMBL" id="LT859958">
    <property type="protein sequence ID" value="SMX53526.1"/>
    <property type="molecule type" value="Genomic_DNA"/>
</dbReference>
<accession>A0A1Y6K1U5</accession>
<dbReference type="KEGG" id="abat:CFX1CAM_0460"/>
<dbReference type="Proteomes" id="UP000195514">
    <property type="component" value="Chromosome I"/>
</dbReference>
<keyword evidence="2" id="KW-0808">Transferase</keyword>
<evidence type="ECO:0000313" key="2">
    <source>
        <dbReference type="EMBL" id="SMX53526.1"/>
    </source>
</evidence>
<dbReference type="AlphaFoldDB" id="A0A1Y6K1U5"/>
<keyword evidence="1" id="KW-1133">Transmembrane helix</keyword>
<feature type="transmembrane region" description="Helical" evidence="1">
    <location>
        <begin position="146"/>
        <end position="168"/>
    </location>
</feature>
<feature type="transmembrane region" description="Helical" evidence="1">
    <location>
        <begin position="17"/>
        <end position="37"/>
    </location>
</feature>
<feature type="transmembrane region" description="Helical" evidence="1">
    <location>
        <begin position="49"/>
        <end position="70"/>
    </location>
</feature>
<protein>
    <submittedName>
        <fullName evidence="2">Putative Signal transduction histidine kinase, LytS</fullName>
        <ecNumber evidence="2">2.7.3.-</ecNumber>
    </submittedName>
</protein>
<keyword evidence="1" id="KW-0812">Transmembrane</keyword>
<keyword evidence="2" id="KW-0418">Kinase</keyword>
<dbReference type="GO" id="GO:0016301">
    <property type="term" value="F:kinase activity"/>
    <property type="evidence" value="ECO:0007669"/>
    <property type="project" value="UniProtKB-KW"/>
</dbReference>
<organism evidence="2 3">
    <name type="scientific">Candidatus Brevifilum fermentans</name>
    <dbReference type="NCBI Taxonomy" id="1986204"/>
    <lineage>
        <taxon>Bacteria</taxon>
        <taxon>Bacillati</taxon>
        <taxon>Chloroflexota</taxon>
        <taxon>Anaerolineae</taxon>
        <taxon>Anaerolineales</taxon>
        <taxon>Anaerolineaceae</taxon>
        <taxon>Candidatus Brevifilum</taxon>
    </lineage>
</organism>
<dbReference type="InterPro" id="IPR024529">
    <property type="entry name" value="ECF_trnsprt_substrate-spec"/>
</dbReference>
<dbReference type="EC" id="2.7.3.-" evidence="2"/>
<feature type="transmembrane region" description="Helical" evidence="1">
    <location>
        <begin position="82"/>
        <end position="100"/>
    </location>
</feature>
<proteinExistence type="predicted"/>
<dbReference type="GO" id="GO:0022857">
    <property type="term" value="F:transmembrane transporter activity"/>
    <property type="evidence" value="ECO:0007669"/>
    <property type="project" value="InterPro"/>
</dbReference>
<dbReference type="Pfam" id="PF12822">
    <property type="entry name" value="ECF_trnsprt"/>
    <property type="match status" value="1"/>
</dbReference>
<dbReference type="RefSeq" id="WP_087861454.1">
    <property type="nucleotide sequence ID" value="NZ_LT859958.1"/>
</dbReference>
<feature type="transmembrane region" description="Helical" evidence="1">
    <location>
        <begin position="112"/>
        <end position="134"/>
    </location>
</feature>
<dbReference type="Gene3D" id="1.10.1760.20">
    <property type="match status" value="1"/>
</dbReference>